<name>A0A1Q9F3Z8_SYMMI</name>
<sequence>MVAAVRKWTAIVMRFIEWADRSVVPAFPFSEEAINSMRLVGVARACYLTKRKRFQRPPLTTDMVLRLEKLVVTAGGDKVDRFIAGFFLLSVYMRGRYSDTQNMCNIFEDRPNPDPTGLGGYLQADVARSKTSYTTERKTQLLPMVAPRHGLSDEDWFTAWSQVRQELRVPIGEGKPVLPAVLTTGHWAGHPPSAAVAAGWLRSLLRKCGVPEIQCARVGTHSCKATCLSWCARFGIDNYDQRVLGFHTAPGDRSAQVYSRDAVSSSVRVLEEVLSMIRSAEFAPDNTRSGYFPTVGDADAGYNVDGSGSEDSLDEEENEADCEQLERALDRVADDWAEEVPIRPLKAEQLVRNRASRMLHVLADESGNLLTCGRSCTKNYERVAAVPSFLYPVCNRCFAAVQRDPPETPGAASSQQPG</sequence>
<dbReference type="Proteomes" id="UP000186817">
    <property type="component" value="Unassembled WGS sequence"/>
</dbReference>
<gene>
    <name evidence="1" type="ORF">AK812_SmicGene1554</name>
</gene>
<proteinExistence type="predicted"/>
<dbReference type="OrthoDB" id="414358at2759"/>
<comment type="caution">
    <text evidence="1">The sequence shown here is derived from an EMBL/GenBank/DDBJ whole genome shotgun (WGS) entry which is preliminary data.</text>
</comment>
<dbReference type="OMA" id="PEIQCAR"/>
<dbReference type="EMBL" id="LSRX01000016">
    <property type="protein sequence ID" value="OLQ14413.1"/>
    <property type="molecule type" value="Genomic_DNA"/>
</dbReference>
<protein>
    <submittedName>
        <fullName evidence="1">Uncharacterized protein</fullName>
    </submittedName>
</protein>
<keyword evidence="2" id="KW-1185">Reference proteome</keyword>
<evidence type="ECO:0000313" key="1">
    <source>
        <dbReference type="EMBL" id="OLQ14413.1"/>
    </source>
</evidence>
<reference evidence="1 2" key="1">
    <citation type="submission" date="2016-02" db="EMBL/GenBank/DDBJ databases">
        <title>Genome analysis of coral dinoflagellate symbionts highlights evolutionary adaptations to a symbiotic lifestyle.</title>
        <authorList>
            <person name="Aranda M."/>
            <person name="Li Y."/>
            <person name="Liew Y.J."/>
            <person name="Baumgarten S."/>
            <person name="Simakov O."/>
            <person name="Wilson M."/>
            <person name="Piel J."/>
            <person name="Ashoor H."/>
            <person name="Bougouffa S."/>
            <person name="Bajic V.B."/>
            <person name="Ryu T."/>
            <person name="Ravasi T."/>
            <person name="Bayer T."/>
            <person name="Micklem G."/>
            <person name="Kim H."/>
            <person name="Bhak J."/>
            <person name="Lajeunesse T.C."/>
            <person name="Voolstra C.R."/>
        </authorList>
    </citation>
    <scope>NUCLEOTIDE SEQUENCE [LARGE SCALE GENOMIC DNA]</scope>
    <source>
        <strain evidence="1 2">CCMP2467</strain>
    </source>
</reference>
<dbReference type="AlphaFoldDB" id="A0A1Q9F3Z8"/>
<accession>A0A1Q9F3Z8</accession>
<evidence type="ECO:0000313" key="2">
    <source>
        <dbReference type="Proteomes" id="UP000186817"/>
    </source>
</evidence>
<organism evidence="1 2">
    <name type="scientific">Symbiodinium microadriaticum</name>
    <name type="common">Dinoflagellate</name>
    <name type="synonym">Zooxanthella microadriatica</name>
    <dbReference type="NCBI Taxonomy" id="2951"/>
    <lineage>
        <taxon>Eukaryota</taxon>
        <taxon>Sar</taxon>
        <taxon>Alveolata</taxon>
        <taxon>Dinophyceae</taxon>
        <taxon>Suessiales</taxon>
        <taxon>Symbiodiniaceae</taxon>
        <taxon>Symbiodinium</taxon>
    </lineage>
</organism>